<reference evidence="2 3" key="1">
    <citation type="journal article" date="2016" name="Nat. Commun.">
        <title>Thousands of microbial genomes shed light on interconnected biogeochemical processes in an aquifer system.</title>
        <authorList>
            <person name="Anantharaman K."/>
            <person name="Brown C.T."/>
            <person name="Hug L.A."/>
            <person name="Sharon I."/>
            <person name="Castelle C.J."/>
            <person name="Probst A.J."/>
            <person name="Thomas B.C."/>
            <person name="Singh A."/>
            <person name="Wilkins M.J."/>
            <person name="Karaoz U."/>
            <person name="Brodie E.L."/>
            <person name="Williams K.H."/>
            <person name="Hubbard S.S."/>
            <person name="Banfield J.F."/>
        </authorList>
    </citation>
    <scope>NUCLEOTIDE SEQUENCE [LARGE SCALE GENOMIC DNA]</scope>
</reference>
<keyword evidence="1" id="KW-0472">Membrane</keyword>
<gene>
    <name evidence="2" type="ORF">A2801_03335</name>
</gene>
<sequence>MVKTTYAALIAVIVLVGFFILSNIILVFTATTSSLFLAFGIPVFVGATTSMGFFYVFTHEETFPFATVIEKRQKEAEKRWLKVLPHAGKLASVIMLGVVGGPLLAAFSAQFLIPHYERRYEVLALVGALSGILIAAVARGLFGGIASLLELFSA</sequence>
<feature type="transmembrane region" description="Helical" evidence="1">
    <location>
        <begin position="90"/>
        <end position="113"/>
    </location>
</feature>
<comment type="caution">
    <text evidence="2">The sequence shown here is derived from an EMBL/GenBank/DDBJ whole genome shotgun (WGS) entry which is preliminary data.</text>
</comment>
<evidence type="ECO:0000256" key="1">
    <source>
        <dbReference type="SAM" id="Phobius"/>
    </source>
</evidence>
<feature type="transmembrane region" description="Helical" evidence="1">
    <location>
        <begin position="122"/>
        <end position="149"/>
    </location>
</feature>
<evidence type="ECO:0000313" key="2">
    <source>
        <dbReference type="EMBL" id="OGM30374.1"/>
    </source>
</evidence>
<protein>
    <submittedName>
        <fullName evidence="2">Uncharacterized protein</fullName>
    </submittedName>
</protein>
<name>A0A1F7YT11_9BACT</name>
<dbReference type="STRING" id="1802500.A2801_03335"/>
<dbReference type="EMBL" id="MGGM01000001">
    <property type="protein sequence ID" value="OGM30374.1"/>
    <property type="molecule type" value="Genomic_DNA"/>
</dbReference>
<dbReference type="AlphaFoldDB" id="A0A1F7YT11"/>
<proteinExistence type="predicted"/>
<feature type="transmembrane region" description="Helical" evidence="1">
    <location>
        <begin position="6"/>
        <end position="28"/>
    </location>
</feature>
<accession>A0A1F7YT11</accession>
<evidence type="ECO:0000313" key="3">
    <source>
        <dbReference type="Proteomes" id="UP000177263"/>
    </source>
</evidence>
<feature type="transmembrane region" description="Helical" evidence="1">
    <location>
        <begin position="35"/>
        <end position="57"/>
    </location>
</feature>
<organism evidence="2 3">
    <name type="scientific">Candidatus Woesebacteria bacterium RIFCSPHIGHO2_01_FULL_41_10</name>
    <dbReference type="NCBI Taxonomy" id="1802500"/>
    <lineage>
        <taxon>Bacteria</taxon>
        <taxon>Candidatus Woeseibacteriota</taxon>
    </lineage>
</organism>
<dbReference type="Proteomes" id="UP000177263">
    <property type="component" value="Unassembled WGS sequence"/>
</dbReference>
<keyword evidence="1" id="KW-0812">Transmembrane</keyword>
<keyword evidence="1" id="KW-1133">Transmembrane helix</keyword>